<name>A0A3E2HHW2_SCYLI</name>
<dbReference type="PANTHER" id="PTHR23502">
    <property type="entry name" value="MAJOR FACILITATOR SUPERFAMILY"/>
    <property type="match status" value="1"/>
</dbReference>
<feature type="region of interest" description="Disordered" evidence="6">
    <location>
        <begin position="1"/>
        <end position="43"/>
    </location>
</feature>
<dbReference type="Proteomes" id="UP000258309">
    <property type="component" value="Unassembled WGS sequence"/>
</dbReference>
<dbReference type="GO" id="GO:0022857">
    <property type="term" value="F:transmembrane transporter activity"/>
    <property type="evidence" value="ECO:0007669"/>
    <property type="project" value="InterPro"/>
</dbReference>
<comment type="subcellular location">
    <subcellularLocation>
        <location evidence="1">Membrane</location>
        <topology evidence="1">Multi-pass membrane protein</topology>
    </subcellularLocation>
</comment>
<accession>A0A3E2HHW2</accession>
<evidence type="ECO:0000256" key="4">
    <source>
        <dbReference type="ARBA" id="ARBA00022989"/>
    </source>
</evidence>
<keyword evidence="5 7" id="KW-0472">Membrane</keyword>
<feature type="compositionally biased region" description="Low complexity" evidence="6">
    <location>
        <begin position="1"/>
        <end position="10"/>
    </location>
</feature>
<feature type="compositionally biased region" description="Basic and acidic residues" evidence="6">
    <location>
        <begin position="11"/>
        <end position="31"/>
    </location>
</feature>
<gene>
    <name evidence="9" type="ORF">B7463_g3341</name>
</gene>
<dbReference type="STRING" id="5539.A0A3E2HHW2"/>
<dbReference type="EMBL" id="NCSJ02000043">
    <property type="protein sequence ID" value="RFU33009.1"/>
    <property type="molecule type" value="Genomic_DNA"/>
</dbReference>
<protein>
    <recommendedName>
        <fullName evidence="8">Major facilitator superfamily (MFS) profile domain-containing protein</fullName>
    </recommendedName>
</protein>
<reference evidence="9 10" key="1">
    <citation type="submission" date="2018-05" db="EMBL/GenBank/DDBJ databases">
        <title>Draft genome sequence of Scytalidium lignicola DSM 105466, a ubiquitous saprotrophic fungus.</title>
        <authorList>
            <person name="Buettner E."/>
            <person name="Gebauer A.M."/>
            <person name="Hofrichter M."/>
            <person name="Liers C."/>
            <person name="Kellner H."/>
        </authorList>
    </citation>
    <scope>NUCLEOTIDE SEQUENCE [LARGE SCALE GENOMIC DNA]</scope>
    <source>
        <strain evidence="9 10">DSM 105466</strain>
    </source>
</reference>
<dbReference type="FunFam" id="1.20.1250.20:FF:000011">
    <property type="entry name" value="MFS multidrug transporter, putative"/>
    <property type="match status" value="1"/>
</dbReference>
<evidence type="ECO:0000313" key="9">
    <source>
        <dbReference type="EMBL" id="RFU33009.1"/>
    </source>
</evidence>
<proteinExistence type="inferred from homology"/>
<feature type="transmembrane region" description="Helical" evidence="7">
    <location>
        <begin position="182"/>
        <end position="205"/>
    </location>
</feature>
<evidence type="ECO:0000256" key="3">
    <source>
        <dbReference type="ARBA" id="ARBA00022692"/>
    </source>
</evidence>
<dbReference type="InterPro" id="IPR036259">
    <property type="entry name" value="MFS_trans_sf"/>
</dbReference>
<evidence type="ECO:0000259" key="8">
    <source>
        <dbReference type="PROSITE" id="PS50850"/>
    </source>
</evidence>
<organism evidence="9 10">
    <name type="scientific">Scytalidium lignicola</name>
    <name type="common">Hyphomycete</name>
    <dbReference type="NCBI Taxonomy" id="5539"/>
    <lineage>
        <taxon>Eukaryota</taxon>
        <taxon>Fungi</taxon>
        <taxon>Dikarya</taxon>
        <taxon>Ascomycota</taxon>
        <taxon>Pezizomycotina</taxon>
        <taxon>Leotiomycetes</taxon>
        <taxon>Leotiomycetes incertae sedis</taxon>
        <taxon>Scytalidium</taxon>
    </lineage>
</organism>
<evidence type="ECO:0000256" key="1">
    <source>
        <dbReference type="ARBA" id="ARBA00004141"/>
    </source>
</evidence>
<dbReference type="InterPro" id="IPR011701">
    <property type="entry name" value="MFS"/>
</dbReference>
<feature type="transmembrane region" description="Helical" evidence="7">
    <location>
        <begin position="91"/>
        <end position="114"/>
    </location>
</feature>
<dbReference type="CDD" id="cd17323">
    <property type="entry name" value="MFS_Tpo1_MDR_like"/>
    <property type="match status" value="1"/>
</dbReference>
<feature type="transmembrane region" description="Helical" evidence="7">
    <location>
        <begin position="148"/>
        <end position="170"/>
    </location>
</feature>
<dbReference type="GO" id="GO:0016020">
    <property type="term" value="C:membrane"/>
    <property type="evidence" value="ECO:0007669"/>
    <property type="project" value="UniProtKB-SubCell"/>
</dbReference>
<feature type="transmembrane region" description="Helical" evidence="7">
    <location>
        <begin position="321"/>
        <end position="343"/>
    </location>
</feature>
<feature type="non-terminal residue" evidence="9">
    <location>
        <position position="490"/>
    </location>
</feature>
<feature type="transmembrane region" description="Helical" evidence="7">
    <location>
        <begin position="456"/>
        <end position="477"/>
    </location>
</feature>
<keyword evidence="3 7" id="KW-0812">Transmembrane</keyword>
<dbReference type="PANTHER" id="PTHR23502:SF68">
    <property type="entry name" value="MULTIDRUG TRANSPORTER, PUTATIVE (AFU_ORTHOLOGUE AFUA_3G01120)-RELATED"/>
    <property type="match status" value="1"/>
</dbReference>
<feature type="domain" description="Major facilitator superfamily (MFS) profile" evidence="8">
    <location>
        <begin position="1"/>
        <end position="482"/>
    </location>
</feature>
<keyword evidence="4 7" id="KW-1133">Transmembrane helix</keyword>
<evidence type="ECO:0000256" key="7">
    <source>
        <dbReference type="SAM" id="Phobius"/>
    </source>
</evidence>
<evidence type="ECO:0000256" key="5">
    <source>
        <dbReference type="ARBA" id="ARBA00023136"/>
    </source>
</evidence>
<dbReference type="PROSITE" id="PS50850">
    <property type="entry name" value="MFS"/>
    <property type="match status" value="1"/>
</dbReference>
<dbReference type="OrthoDB" id="5296287at2759"/>
<evidence type="ECO:0000256" key="6">
    <source>
        <dbReference type="SAM" id="MobiDB-lite"/>
    </source>
</evidence>
<comment type="similarity">
    <text evidence="2">Belongs to the major facilitator superfamily.</text>
</comment>
<feature type="non-terminal residue" evidence="9">
    <location>
        <position position="1"/>
    </location>
</feature>
<dbReference type="OMA" id="GNMFFFM"/>
<feature type="transmembrane region" description="Helical" evidence="7">
    <location>
        <begin position="211"/>
        <end position="230"/>
    </location>
</feature>
<evidence type="ECO:0000256" key="2">
    <source>
        <dbReference type="ARBA" id="ARBA00008335"/>
    </source>
</evidence>
<comment type="caution">
    <text evidence="9">The sequence shown here is derived from an EMBL/GenBank/DDBJ whole genome shotgun (WGS) entry which is preliminary data.</text>
</comment>
<feature type="transmembrane region" description="Helical" evidence="7">
    <location>
        <begin position="280"/>
        <end position="301"/>
    </location>
</feature>
<sequence length="490" mass="53448">MIDENNNSIIEESKLESISKPNHETLSETEKVSSPSDGTATEMEVENEEIIGWNGPNDPENPLNWPAPFESSMFAPAVSQVMTEFHSSNNLLGTFSVSVYVLGFVIGPFVAAPLSELYGRLYVYHTFNILFIVFTIACAIAPSFPSLIGFRLLAGCAGSAPLTIGGGTVADVVHPQNRGSAMAWYILGVVCGPALGPVAGGFLAQAKGWRWVFWLLTILDGAITIPMVLFMRETYAPAILERRAARLRKVTGNTSIRSQMHSGLSPREVFVRAIIRPAKLLIFSPIVLLLCIYTGLTYGYLYLLFTTFTPIFEDQYHFSNGIAGLAYIGMGIGGLVSVITLAVVSDRLMNKYTKGERKPEDRLLVMMYATPLIPIGLFWFGWSSKANTHWIVPIIGSAFITSGIVCVFVPIQTYLVDAYTIYAASALGCNAAVRSIFGAVLPLAGQKMFKNLGLGWGASVLAFIALAMAPVPLIFFYKGEYLRKRFAVVL</sequence>
<dbReference type="InterPro" id="IPR020846">
    <property type="entry name" value="MFS_dom"/>
</dbReference>
<dbReference type="Gene3D" id="1.20.1250.20">
    <property type="entry name" value="MFS general substrate transporter like domains"/>
    <property type="match status" value="1"/>
</dbReference>
<dbReference type="Pfam" id="PF07690">
    <property type="entry name" value="MFS_1"/>
    <property type="match status" value="1"/>
</dbReference>
<feature type="transmembrane region" description="Helical" evidence="7">
    <location>
        <begin position="421"/>
        <end position="444"/>
    </location>
</feature>
<feature type="transmembrane region" description="Helical" evidence="7">
    <location>
        <begin position="388"/>
        <end position="409"/>
    </location>
</feature>
<dbReference type="AlphaFoldDB" id="A0A3E2HHW2"/>
<evidence type="ECO:0000313" key="10">
    <source>
        <dbReference type="Proteomes" id="UP000258309"/>
    </source>
</evidence>
<feature type="transmembrane region" description="Helical" evidence="7">
    <location>
        <begin position="363"/>
        <end position="382"/>
    </location>
</feature>
<keyword evidence="10" id="KW-1185">Reference proteome</keyword>
<feature type="transmembrane region" description="Helical" evidence="7">
    <location>
        <begin position="121"/>
        <end position="142"/>
    </location>
</feature>
<dbReference type="SUPFAM" id="SSF103473">
    <property type="entry name" value="MFS general substrate transporter"/>
    <property type="match status" value="1"/>
</dbReference>